<dbReference type="PANTHER" id="PTHR34978">
    <property type="entry name" value="POSSIBLE SENSOR-TRANSDUCER PROTEIN BLAR"/>
    <property type="match status" value="1"/>
</dbReference>
<evidence type="ECO:0000313" key="10">
    <source>
        <dbReference type="Proteomes" id="UP001598673"/>
    </source>
</evidence>
<feature type="domain" description="Peptidase M48" evidence="8">
    <location>
        <begin position="128"/>
        <end position="200"/>
    </location>
</feature>
<comment type="caution">
    <text evidence="9">The sequence shown here is derived from an EMBL/GenBank/DDBJ whole genome shotgun (WGS) entry which is preliminary data.</text>
</comment>
<evidence type="ECO:0000256" key="2">
    <source>
        <dbReference type="ARBA" id="ARBA00022723"/>
    </source>
</evidence>
<keyword evidence="3 6" id="KW-0378">Hydrolase</keyword>
<protein>
    <submittedName>
        <fullName evidence="9">M56 family metallopeptidase</fullName>
    </submittedName>
</protein>
<dbReference type="CDD" id="cd07326">
    <property type="entry name" value="M56_BlaR1_MecR1_like"/>
    <property type="match status" value="1"/>
</dbReference>
<dbReference type="Gene3D" id="3.30.2010.10">
    <property type="entry name" value="Metalloproteases ('zincins'), catalytic domain"/>
    <property type="match status" value="1"/>
</dbReference>
<evidence type="ECO:0000256" key="3">
    <source>
        <dbReference type="ARBA" id="ARBA00022801"/>
    </source>
</evidence>
<evidence type="ECO:0000256" key="6">
    <source>
        <dbReference type="RuleBase" id="RU003983"/>
    </source>
</evidence>
<keyword evidence="2" id="KW-0479">Metal-binding</keyword>
<keyword evidence="5 6" id="KW-0482">Metalloprotease</keyword>
<dbReference type="PANTHER" id="PTHR34978:SF3">
    <property type="entry name" value="SLR0241 PROTEIN"/>
    <property type="match status" value="1"/>
</dbReference>
<evidence type="ECO:0000259" key="8">
    <source>
        <dbReference type="Pfam" id="PF01435"/>
    </source>
</evidence>
<keyword evidence="4 6" id="KW-0862">Zinc</keyword>
<dbReference type="InterPro" id="IPR052173">
    <property type="entry name" value="Beta-lactam_resp_regulator"/>
</dbReference>
<keyword evidence="10" id="KW-1185">Reference proteome</keyword>
<keyword evidence="7" id="KW-0812">Transmembrane</keyword>
<evidence type="ECO:0000256" key="4">
    <source>
        <dbReference type="ARBA" id="ARBA00022833"/>
    </source>
</evidence>
<accession>A0ABW6G8I8</accession>
<feature type="transmembrane region" description="Helical" evidence="7">
    <location>
        <begin position="95"/>
        <end position="114"/>
    </location>
</feature>
<sequence>MSIAACLLLYGLVVATLGPRLLTRWTRPGVAPRLGVAVWLVAIISVPASWAAAAVLALVAPTLGSHQPVRILDSCLAALEAVAAGDAGVALQAGLFALTTGAVAAAGFLVTRIVRWLLAARARTHDHARMARMAGRQLPGSDAVVVESPQRLAYCVAGRPHAIVVSQGALDTLDAPHLAAVLAHERAHLDGRHHLVLAATRGLAGTLPKVPLFTTGAAEVARLLEMCADDTAARAHGRQTVLGALLALSGAATLPTGALGATGVGVLDRAERLAEPVGFAQRWRARALLTTTLALLTAGPVITGALSATGLAFCDPSLAFCDPLTIAR</sequence>
<proteinExistence type="inferred from homology"/>
<dbReference type="RefSeq" id="WP_258938208.1">
    <property type="nucleotide sequence ID" value="NZ_JANBBF010000014.1"/>
</dbReference>
<evidence type="ECO:0000313" key="9">
    <source>
        <dbReference type="EMBL" id="MFD6795526.1"/>
    </source>
</evidence>
<comment type="similarity">
    <text evidence="6">Belongs to the peptidase M48 family.</text>
</comment>
<dbReference type="EMBL" id="JBHXCV010000013">
    <property type="protein sequence ID" value="MFD6795526.1"/>
    <property type="molecule type" value="Genomic_DNA"/>
</dbReference>
<comment type="cofactor">
    <cofactor evidence="6">
        <name>Zn(2+)</name>
        <dbReference type="ChEBI" id="CHEBI:29105"/>
    </cofactor>
    <text evidence="6">Binds 1 zinc ion per subunit.</text>
</comment>
<evidence type="ECO:0000256" key="5">
    <source>
        <dbReference type="ARBA" id="ARBA00023049"/>
    </source>
</evidence>
<keyword evidence="7" id="KW-0472">Membrane</keyword>
<feature type="transmembrane region" description="Helical" evidence="7">
    <location>
        <begin position="39"/>
        <end position="59"/>
    </location>
</feature>
<dbReference type="InterPro" id="IPR001915">
    <property type="entry name" value="Peptidase_M48"/>
</dbReference>
<keyword evidence="7" id="KW-1133">Transmembrane helix</keyword>
<dbReference type="Pfam" id="PF01435">
    <property type="entry name" value="Peptidase_M48"/>
    <property type="match status" value="1"/>
</dbReference>
<evidence type="ECO:0000256" key="7">
    <source>
        <dbReference type="SAM" id="Phobius"/>
    </source>
</evidence>
<reference evidence="9 10" key="1">
    <citation type="submission" date="2024-09" db="EMBL/GenBank/DDBJ databases">
        <title>The Natural Products Discovery Center: Release of the First 8490 Sequenced Strains for Exploring Actinobacteria Biosynthetic Diversity.</title>
        <authorList>
            <person name="Kalkreuter E."/>
            <person name="Kautsar S.A."/>
            <person name="Yang D."/>
            <person name="Bader C.D."/>
            <person name="Teijaro C.N."/>
            <person name="Fluegel L."/>
            <person name="Davis C.M."/>
            <person name="Simpson J.R."/>
            <person name="Lauterbach L."/>
            <person name="Steele A.D."/>
            <person name="Gui C."/>
            <person name="Meng S."/>
            <person name="Li G."/>
            <person name="Viehrig K."/>
            <person name="Ye F."/>
            <person name="Su P."/>
            <person name="Kiefer A.F."/>
            <person name="Nichols A."/>
            <person name="Cepeda A.J."/>
            <person name="Yan W."/>
            <person name="Fan B."/>
            <person name="Jiang Y."/>
            <person name="Adhikari A."/>
            <person name="Zheng C.-J."/>
            <person name="Schuster L."/>
            <person name="Cowan T.M."/>
            <person name="Smanski M.J."/>
            <person name="Chevrette M.G."/>
            <person name="De Carvalho L.P.S."/>
            <person name="Shen B."/>
        </authorList>
    </citation>
    <scope>NUCLEOTIDE SEQUENCE [LARGE SCALE GENOMIC DNA]</scope>
    <source>
        <strain evidence="9 10">NPDC060353</strain>
    </source>
</reference>
<keyword evidence="1 6" id="KW-0645">Protease</keyword>
<dbReference type="Proteomes" id="UP001598673">
    <property type="component" value="Unassembled WGS sequence"/>
</dbReference>
<organism evidence="9 10">
    <name type="scientific">Prauserella salsuginis</name>
    <dbReference type="NCBI Taxonomy" id="387889"/>
    <lineage>
        <taxon>Bacteria</taxon>
        <taxon>Bacillati</taxon>
        <taxon>Actinomycetota</taxon>
        <taxon>Actinomycetes</taxon>
        <taxon>Pseudonocardiales</taxon>
        <taxon>Pseudonocardiaceae</taxon>
        <taxon>Prauserella</taxon>
        <taxon>Prauserella salsuginis group</taxon>
    </lineage>
</organism>
<evidence type="ECO:0000256" key="1">
    <source>
        <dbReference type="ARBA" id="ARBA00022670"/>
    </source>
</evidence>
<name>A0ABW6G8I8_9PSEU</name>
<gene>
    <name evidence="9" type="ORF">ACFWGY_19520</name>
</gene>